<dbReference type="Proteomes" id="UP000266239">
    <property type="component" value="Unassembled WGS sequence"/>
</dbReference>
<gene>
    <name evidence="1" type="ORF">DYB25_010889</name>
</gene>
<organism evidence="1 2">
    <name type="scientific">Aphanomyces astaci</name>
    <name type="common">Crayfish plague agent</name>
    <dbReference type="NCBI Taxonomy" id="112090"/>
    <lineage>
        <taxon>Eukaryota</taxon>
        <taxon>Sar</taxon>
        <taxon>Stramenopiles</taxon>
        <taxon>Oomycota</taxon>
        <taxon>Saprolegniomycetes</taxon>
        <taxon>Saprolegniales</taxon>
        <taxon>Verrucalvaceae</taxon>
        <taxon>Aphanomyces</taxon>
    </lineage>
</organism>
<evidence type="ECO:0000313" key="2">
    <source>
        <dbReference type="Proteomes" id="UP000266239"/>
    </source>
</evidence>
<evidence type="ECO:0000313" key="1">
    <source>
        <dbReference type="EMBL" id="RHX97714.1"/>
    </source>
</evidence>
<reference evidence="1 2" key="1">
    <citation type="submission" date="2018-08" db="EMBL/GenBank/DDBJ databases">
        <title>Aphanomyces genome sequencing and annotation.</title>
        <authorList>
            <person name="Minardi D."/>
            <person name="Oidtmann B."/>
            <person name="Van Der Giezen M."/>
            <person name="Studholme D.J."/>
        </authorList>
    </citation>
    <scope>NUCLEOTIDE SEQUENCE [LARGE SCALE GENOMIC DNA]</scope>
    <source>
        <strain evidence="1 2">Yx</strain>
    </source>
</reference>
<dbReference type="AlphaFoldDB" id="A0A396ZUJ4"/>
<sequence>MKKCIVLVSRQSFSAEHKSNSASLEAIFNAKKIKREEVDGSAEENTQLRNDLFSISGIRGTYPQVFFQVEGSNTPQFVGLFDAIQKKTKKRKAESDGRPAAGDDDDDFQLVKLQGTGRILTSGTTVMGKMGTKFYHELSIGDALIIMHPTSMKEETRIVKMVLSDVSISISSDLVSTTTFSYIKAPPEEIDQDAIETKKRSKKNEEETFAFGTYAGGTSAGTEFTYRVKKAGAYGGYAVLKEVTHPSIHPSILVSPTWLMRSTNP</sequence>
<comment type="caution">
    <text evidence="1">The sequence shown here is derived from an EMBL/GenBank/DDBJ whole genome shotgun (WGS) entry which is preliminary data.</text>
</comment>
<name>A0A396ZUJ4_APHAT</name>
<accession>A0A396ZUJ4</accession>
<dbReference type="EMBL" id="QUTA01012411">
    <property type="protein sequence ID" value="RHX97714.1"/>
    <property type="molecule type" value="Genomic_DNA"/>
</dbReference>
<protein>
    <submittedName>
        <fullName evidence="1">Uncharacterized protein</fullName>
    </submittedName>
</protein>
<proteinExistence type="predicted"/>
<dbReference type="VEuPathDB" id="FungiDB:H257_01727"/>